<feature type="non-terminal residue" evidence="1">
    <location>
        <position position="1"/>
    </location>
</feature>
<accession>V8NZ88</accession>
<sequence>MLLLQVEAEKQQDVVVYDQSTRDVNGLATDSFLSILLGKLDSCFHSVSILTVEEPHFQCLMKACKGQGQGGDGVAQGGVVTEKAHLDPTT</sequence>
<dbReference type="AlphaFoldDB" id="V8NZ88"/>
<organism evidence="1 2">
    <name type="scientific">Ophiophagus hannah</name>
    <name type="common">King cobra</name>
    <name type="synonym">Naja hannah</name>
    <dbReference type="NCBI Taxonomy" id="8665"/>
    <lineage>
        <taxon>Eukaryota</taxon>
        <taxon>Metazoa</taxon>
        <taxon>Chordata</taxon>
        <taxon>Craniata</taxon>
        <taxon>Vertebrata</taxon>
        <taxon>Euteleostomi</taxon>
        <taxon>Lepidosauria</taxon>
        <taxon>Squamata</taxon>
        <taxon>Bifurcata</taxon>
        <taxon>Unidentata</taxon>
        <taxon>Episquamata</taxon>
        <taxon>Toxicofera</taxon>
        <taxon>Serpentes</taxon>
        <taxon>Colubroidea</taxon>
        <taxon>Elapidae</taxon>
        <taxon>Elapinae</taxon>
        <taxon>Ophiophagus</taxon>
    </lineage>
</organism>
<dbReference type="OrthoDB" id="165342at2759"/>
<evidence type="ECO:0000313" key="2">
    <source>
        <dbReference type="Proteomes" id="UP000018936"/>
    </source>
</evidence>
<dbReference type="Proteomes" id="UP000018936">
    <property type="component" value="Unassembled WGS sequence"/>
</dbReference>
<dbReference type="EMBL" id="AZIM01001441">
    <property type="protein sequence ID" value="ETE66907.1"/>
    <property type="molecule type" value="Genomic_DNA"/>
</dbReference>
<keyword evidence="2" id="KW-1185">Reference proteome</keyword>
<evidence type="ECO:0000313" key="1">
    <source>
        <dbReference type="EMBL" id="ETE66907.1"/>
    </source>
</evidence>
<reference evidence="1 2" key="1">
    <citation type="journal article" date="2013" name="Proc. Natl. Acad. Sci. U.S.A.">
        <title>The king cobra genome reveals dynamic gene evolution and adaptation in the snake venom system.</title>
        <authorList>
            <person name="Vonk F.J."/>
            <person name="Casewell N.R."/>
            <person name="Henkel C.V."/>
            <person name="Heimberg A.M."/>
            <person name="Jansen H.J."/>
            <person name="McCleary R.J."/>
            <person name="Kerkkamp H.M."/>
            <person name="Vos R.A."/>
            <person name="Guerreiro I."/>
            <person name="Calvete J.J."/>
            <person name="Wuster W."/>
            <person name="Woods A.E."/>
            <person name="Logan J.M."/>
            <person name="Harrison R.A."/>
            <person name="Castoe T.A."/>
            <person name="de Koning A.P."/>
            <person name="Pollock D.D."/>
            <person name="Yandell M."/>
            <person name="Calderon D."/>
            <person name="Renjifo C."/>
            <person name="Currier R.B."/>
            <person name="Salgado D."/>
            <person name="Pla D."/>
            <person name="Sanz L."/>
            <person name="Hyder A.S."/>
            <person name="Ribeiro J.M."/>
            <person name="Arntzen J.W."/>
            <person name="van den Thillart G.E."/>
            <person name="Boetzer M."/>
            <person name="Pirovano W."/>
            <person name="Dirks R.P."/>
            <person name="Spaink H.P."/>
            <person name="Duboule D."/>
            <person name="McGlinn E."/>
            <person name="Kini R.M."/>
            <person name="Richardson M.K."/>
        </authorList>
    </citation>
    <scope>NUCLEOTIDE SEQUENCE</scope>
    <source>
        <tissue evidence="1">Blood</tissue>
    </source>
</reference>
<gene>
    <name evidence="1" type="primary">DUSP8</name>
    <name evidence="1" type="ORF">L345_07314</name>
</gene>
<protein>
    <submittedName>
        <fullName evidence="1">Dual specificity protein phosphatase 8</fullName>
    </submittedName>
</protein>
<proteinExistence type="predicted"/>
<dbReference type="InterPro" id="IPR036873">
    <property type="entry name" value="Rhodanese-like_dom_sf"/>
</dbReference>
<name>V8NZ88_OPHHA</name>
<dbReference type="Gene3D" id="3.40.250.10">
    <property type="entry name" value="Rhodanese-like domain"/>
    <property type="match status" value="1"/>
</dbReference>
<comment type="caution">
    <text evidence="1">The sequence shown here is derived from an EMBL/GenBank/DDBJ whole genome shotgun (WGS) entry which is preliminary data.</text>
</comment>